<proteinExistence type="predicted"/>
<evidence type="ECO:0000313" key="2">
    <source>
        <dbReference type="Proteomes" id="UP000191171"/>
    </source>
</evidence>
<comment type="caution">
    <text evidence="1">The sequence shown here is derived from an EMBL/GenBank/DDBJ whole genome shotgun (WGS) entry which is preliminary data.</text>
</comment>
<sequence length="53" mass="6081">MHSTILLTIVVSTSIQGELGILKEIIKQITIQLSIKIEMAYNKENPRKKKEEE</sequence>
<evidence type="ECO:0000313" key="1">
    <source>
        <dbReference type="EMBL" id="OOL83671.1"/>
    </source>
</evidence>
<dbReference type="Proteomes" id="UP000191171">
    <property type="component" value="Unassembled WGS sequence"/>
</dbReference>
<dbReference type="AlphaFoldDB" id="A0A1S8J9H4"/>
<name>A0A1S8J9H4_ENTFC</name>
<accession>A0A1S8J9H4</accession>
<gene>
    <name evidence="1" type="ORF">B1P95_02990</name>
</gene>
<reference evidence="1 2" key="1">
    <citation type="submission" date="2017-02" db="EMBL/GenBank/DDBJ databases">
        <title>Clonality and virulence of isolates of VRE in Hematopoietic Stem Cell Transplanted (HSCT) patients.</title>
        <authorList>
            <person name="Marchi A.P."/>
            <person name="Martins R.C."/>
            <person name="Marie S.K."/>
            <person name="Levin A.S."/>
            <person name="Costa S.F."/>
        </authorList>
    </citation>
    <scope>NUCLEOTIDE SEQUENCE [LARGE SCALE GENOMIC DNA]</scope>
    <source>
        <strain evidence="1 2">LIM1759</strain>
    </source>
</reference>
<organism evidence="1 2">
    <name type="scientific">Enterococcus faecium</name>
    <name type="common">Streptococcus faecium</name>
    <dbReference type="NCBI Taxonomy" id="1352"/>
    <lineage>
        <taxon>Bacteria</taxon>
        <taxon>Bacillati</taxon>
        <taxon>Bacillota</taxon>
        <taxon>Bacilli</taxon>
        <taxon>Lactobacillales</taxon>
        <taxon>Enterococcaceae</taxon>
        <taxon>Enterococcus</taxon>
    </lineage>
</organism>
<dbReference type="EMBL" id="MVGJ01000012">
    <property type="protein sequence ID" value="OOL83671.1"/>
    <property type="molecule type" value="Genomic_DNA"/>
</dbReference>
<protein>
    <submittedName>
        <fullName evidence="1">Uncharacterized protein</fullName>
    </submittedName>
</protein>